<evidence type="ECO:0000256" key="1">
    <source>
        <dbReference type="SAM" id="MobiDB-lite"/>
    </source>
</evidence>
<comment type="caution">
    <text evidence="3">The sequence shown here is derived from an EMBL/GenBank/DDBJ whole genome shotgun (WGS) entry which is preliminary data.</text>
</comment>
<dbReference type="PROSITE" id="PS50943">
    <property type="entry name" value="HTH_CROC1"/>
    <property type="match status" value="1"/>
</dbReference>
<sequence>MTQKEFSELTGVPFGTIRNYEAGQFDVGLKVIDAVLEVERFEKYMMWLMKGKTQPGLGQIAPPLSPDGFENSEADQASIETTQKSPR</sequence>
<feature type="region of interest" description="Disordered" evidence="1">
    <location>
        <begin position="56"/>
        <end position="87"/>
    </location>
</feature>
<accession>A0A5U0QQB5</accession>
<reference evidence="3" key="1">
    <citation type="submission" date="2018-06" db="EMBL/GenBank/DDBJ databases">
        <authorList>
            <consortium name="PulseNet: The National Subtyping Network for Foodborne Disease Surveillance"/>
            <person name="Tarr C.L."/>
            <person name="Trees E."/>
            <person name="Katz L.S."/>
            <person name="Carleton-Romer H.A."/>
            <person name="Stroika S."/>
            <person name="Kucerova Z."/>
            <person name="Roache K.F."/>
            <person name="Sabol A.L."/>
            <person name="Besser J."/>
            <person name="Gerner-Smidt P."/>
        </authorList>
    </citation>
    <scope>NUCLEOTIDE SEQUENCE</scope>
    <source>
        <strain evidence="3">PNUSAS037973</strain>
    </source>
</reference>
<dbReference type="InterPro" id="IPR010982">
    <property type="entry name" value="Lambda_DNA-bd_dom_sf"/>
</dbReference>
<feature type="domain" description="HTH cro/C1-type" evidence="2">
    <location>
        <begin position="1"/>
        <end position="38"/>
    </location>
</feature>
<evidence type="ECO:0000313" key="3">
    <source>
        <dbReference type="EMBL" id="EBO4965938.1"/>
    </source>
</evidence>
<dbReference type="InterPro" id="IPR001387">
    <property type="entry name" value="Cro/C1-type_HTH"/>
</dbReference>
<feature type="compositionally biased region" description="Polar residues" evidence="1">
    <location>
        <begin position="74"/>
        <end position="87"/>
    </location>
</feature>
<protein>
    <submittedName>
        <fullName evidence="3">XRE family transcriptional regulator</fullName>
    </submittedName>
</protein>
<dbReference type="CDD" id="cd00093">
    <property type="entry name" value="HTH_XRE"/>
    <property type="match status" value="1"/>
</dbReference>
<gene>
    <name evidence="3" type="ORF">DO374_15350</name>
</gene>
<dbReference type="GO" id="GO:0003677">
    <property type="term" value="F:DNA binding"/>
    <property type="evidence" value="ECO:0007669"/>
    <property type="project" value="InterPro"/>
</dbReference>
<name>A0A5U0QQB5_SALER</name>
<organism evidence="3">
    <name type="scientific">Salmonella enterica</name>
    <name type="common">Salmonella choleraesuis</name>
    <dbReference type="NCBI Taxonomy" id="28901"/>
    <lineage>
        <taxon>Bacteria</taxon>
        <taxon>Pseudomonadati</taxon>
        <taxon>Pseudomonadota</taxon>
        <taxon>Gammaproteobacteria</taxon>
        <taxon>Enterobacterales</taxon>
        <taxon>Enterobacteriaceae</taxon>
        <taxon>Salmonella</taxon>
    </lineage>
</organism>
<evidence type="ECO:0000259" key="2">
    <source>
        <dbReference type="PROSITE" id="PS50943"/>
    </source>
</evidence>
<dbReference type="Gene3D" id="1.10.260.40">
    <property type="entry name" value="lambda repressor-like DNA-binding domains"/>
    <property type="match status" value="1"/>
</dbReference>
<dbReference type="EMBL" id="AAGIRW010000059">
    <property type="protein sequence ID" value="EBO4965938.1"/>
    <property type="molecule type" value="Genomic_DNA"/>
</dbReference>
<dbReference type="AlphaFoldDB" id="A0A5U0QQB5"/>
<proteinExistence type="predicted"/>
<dbReference type="Pfam" id="PF01381">
    <property type="entry name" value="HTH_3"/>
    <property type="match status" value="1"/>
</dbReference>
<dbReference type="SUPFAM" id="SSF47413">
    <property type="entry name" value="lambda repressor-like DNA-binding domains"/>
    <property type="match status" value="1"/>
</dbReference>